<sequence length="322" mass="35274">MGLLAKVKKQQMQTAMGDPSGIIDPSAPSMSGNPPNAFLNVPPPANLSYIAERLHSTIMENQLQAWYGTDHIRSLSERLNTINFERLRREWKIHGDLIFDLVSLALYDVVFYIDDSGSMAFEEDGDRINDLELILVKCAAVTSLFDNDGIQLYFMNSQLVVHGVSTAEHVKEALSKVRFSGMTPLGTQFKTKVLEPLVVAPARNGTLTKPVLTVIVTDGEPTREPIDTLRDAIVEAKGFLSTTGYGPGAFAVQIGQVGTDLKAQQFLARIDSDPVVGGMVDCTSNYEMESEEMSAKGVELSPELWLLKLCVGAIDQSYDDVD</sequence>
<dbReference type="PROSITE" id="PS50234">
    <property type="entry name" value="VWFA"/>
    <property type="match status" value="1"/>
</dbReference>
<gene>
    <name evidence="2" type="ORF">BASA50_000875</name>
</gene>
<dbReference type="InterPro" id="IPR036465">
    <property type="entry name" value="vWFA_dom_sf"/>
</dbReference>
<dbReference type="EMBL" id="JAFCIX010000577">
    <property type="protein sequence ID" value="KAH6585931.1"/>
    <property type="molecule type" value="Genomic_DNA"/>
</dbReference>
<feature type="domain" description="VWFA" evidence="1">
    <location>
        <begin position="108"/>
        <end position="304"/>
    </location>
</feature>
<protein>
    <recommendedName>
        <fullName evidence="1">VWFA domain-containing protein</fullName>
    </recommendedName>
</protein>
<dbReference type="Proteomes" id="UP001648503">
    <property type="component" value="Unassembled WGS sequence"/>
</dbReference>
<proteinExistence type="predicted"/>
<dbReference type="PANTHER" id="PTHR34706">
    <property type="entry name" value="SLR1338 PROTEIN"/>
    <property type="match status" value="1"/>
</dbReference>
<evidence type="ECO:0000313" key="3">
    <source>
        <dbReference type="Proteomes" id="UP001648503"/>
    </source>
</evidence>
<accession>A0ABQ8ESK7</accession>
<comment type="caution">
    <text evidence="2">The sequence shown here is derived from an EMBL/GenBank/DDBJ whole genome shotgun (WGS) entry which is preliminary data.</text>
</comment>
<dbReference type="InterPro" id="IPR002035">
    <property type="entry name" value="VWF_A"/>
</dbReference>
<evidence type="ECO:0000259" key="1">
    <source>
        <dbReference type="PROSITE" id="PS50234"/>
    </source>
</evidence>
<evidence type="ECO:0000313" key="2">
    <source>
        <dbReference type="EMBL" id="KAH6585931.1"/>
    </source>
</evidence>
<dbReference type="Gene3D" id="3.40.50.410">
    <property type="entry name" value="von Willebrand factor, type A domain"/>
    <property type="match status" value="1"/>
</dbReference>
<dbReference type="PANTHER" id="PTHR34706:SF2">
    <property type="entry name" value="RFEF"/>
    <property type="match status" value="1"/>
</dbReference>
<reference evidence="2 3" key="1">
    <citation type="submission" date="2021-02" db="EMBL/GenBank/DDBJ databases">
        <title>Variation within the Batrachochytrium salamandrivorans European outbreak.</title>
        <authorList>
            <person name="Kelly M."/>
            <person name="Pasmans F."/>
            <person name="Shea T.P."/>
            <person name="Munoz J.F."/>
            <person name="Carranza S."/>
            <person name="Cuomo C.A."/>
            <person name="Martel A."/>
        </authorList>
    </citation>
    <scope>NUCLEOTIDE SEQUENCE [LARGE SCALE GENOMIC DNA]</scope>
    <source>
        <strain evidence="2 3">AMFP18/2</strain>
    </source>
</reference>
<keyword evidence="3" id="KW-1185">Reference proteome</keyword>
<name>A0ABQ8ESK7_9FUNG</name>
<organism evidence="2 3">
    <name type="scientific">Batrachochytrium salamandrivorans</name>
    <dbReference type="NCBI Taxonomy" id="1357716"/>
    <lineage>
        <taxon>Eukaryota</taxon>
        <taxon>Fungi</taxon>
        <taxon>Fungi incertae sedis</taxon>
        <taxon>Chytridiomycota</taxon>
        <taxon>Chytridiomycota incertae sedis</taxon>
        <taxon>Chytridiomycetes</taxon>
        <taxon>Rhizophydiales</taxon>
        <taxon>Rhizophydiales incertae sedis</taxon>
        <taxon>Batrachochytrium</taxon>
    </lineage>
</organism>
<dbReference type="SUPFAM" id="SSF53300">
    <property type="entry name" value="vWA-like"/>
    <property type="match status" value="1"/>
</dbReference>